<dbReference type="EMBL" id="CP038491">
    <property type="protein sequence ID" value="QFZ30535.1"/>
    <property type="molecule type" value="Genomic_DNA"/>
</dbReference>
<dbReference type="Proteomes" id="UP000326582">
    <property type="component" value="Chromosome 8"/>
</dbReference>
<keyword evidence="2" id="KW-1185">Reference proteome</keyword>
<proteinExistence type="predicted"/>
<evidence type="ECO:0000313" key="1">
    <source>
        <dbReference type="EMBL" id="QFZ30535.1"/>
    </source>
</evidence>
<reference evidence="2" key="1">
    <citation type="journal article" date="2019" name="MBio">
        <title>Comparative genomics for the elucidation of multidrug resistance (MDR) in Candida lusitaniae.</title>
        <authorList>
            <person name="Kannan A."/>
            <person name="Asner S.A."/>
            <person name="Trachsel E."/>
            <person name="Kelly S."/>
            <person name="Parker J."/>
            <person name="Sanglard D."/>
        </authorList>
    </citation>
    <scope>NUCLEOTIDE SEQUENCE [LARGE SCALE GENOMIC DNA]</scope>
    <source>
        <strain evidence="2">P1</strain>
    </source>
</reference>
<protein>
    <submittedName>
        <fullName evidence="1">Oxidative stress response two-component system protein</fullName>
    </submittedName>
</protein>
<accession>A0ACD0WT67</accession>
<gene>
    <name evidence="1" type="ORF">EJF14_80254</name>
</gene>
<organism evidence="1 2">
    <name type="scientific">Clavispora lusitaniae</name>
    <name type="common">Candida lusitaniae</name>
    <dbReference type="NCBI Taxonomy" id="36911"/>
    <lineage>
        <taxon>Eukaryota</taxon>
        <taxon>Fungi</taxon>
        <taxon>Dikarya</taxon>
        <taxon>Ascomycota</taxon>
        <taxon>Saccharomycotina</taxon>
        <taxon>Pichiomycetes</taxon>
        <taxon>Metschnikowiaceae</taxon>
        <taxon>Clavispora</taxon>
    </lineage>
</organism>
<evidence type="ECO:0000313" key="2">
    <source>
        <dbReference type="Proteomes" id="UP000326582"/>
    </source>
</evidence>
<name>A0ACD0WT67_CLALS</name>
<sequence length="613" mass="68370">MGKHFNHVHNQGMNNSGAHVRNSTMIRSQPSPARRVWVKRTNGTPTTIMVQENDIIDDLKLAVCNKFPHSLGQYYDPADLRIQIRAELLDKSAFQRRLASKKTPTNRFMEASDESSSKSPTPTSYRVNLEPDQNVWELLSECFPNSMSMSDALVVDVDFEAKEPFQSTAPTPSSNRMYSRVDDFSNNHSSIERPNSPRQQWINQNKLSPLSSMSDTYHQPKPQHPTPMKHGIFGKNLSISPTFSQRVSPIHPPLHQRSRSNPPQSPITSFSQANKANNSQAVLLMPKNFSFGEQNHSNLKRYSLDESLVNKRDVTDIPSASGGVQKNNESNITIGDGSEKTSNFNSNVSGFDSMPSLNENKKQENQNQNSSEETVSKTVRRASSGTAPQKVPFKAPSKGKSNEKTINTKTFEKVLPSISVLVVEDNSINQAILGAFLRKHKIHYEIAKNGQEAVDKWRKGGFHLVLMDIQLPVKSGIEATKEIRYLERINRIGVFAQHELSGANNSPLVKEEENLDLKVFRSPVIIVALTASSNSSVDKNNALTAGCNDFLTKPVNLVWLQNKITEWGCMQSLINFDRWRAKGSTGDSTTSDNLKPSKAKPLTSGRQEKVSAM</sequence>